<dbReference type="Proteomes" id="UP000008323">
    <property type="component" value="Chromosome"/>
</dbReference>
<accession>B1VA85</accession>
<proteinExistence type="predicted"/>
<gene>
    <name evidence="1" type="ordered locus">PA0524</name>
</gene>
<name>B1VA85_PHYAS</name>
<dbReference type="eggNOG" id="COG2801">
    <property type="taxonomic scope" value="Bacteria"/>
</dbReference>
<protein>
    <submittedName>
        <fullName evidence="1">Uncharacterized protein</fullName>
    </submittedName>
</protein>
<dbReference type="AlphaFoldDB" id="B1VA85"/>
<sequence>MLKKLGHFLKIQVKNENKNLIQNDFHTENLKEKMSTDFTFILYGPKVRFLYLSAIMDFKNREI</sequence>
<evidence type="ECO:0000313" key="1">
    <source>
        <dbReference type="EMBL" id="CAM11858.1"/>
    </source>
</evidence>
<reference evidence="1 2" key="1">
    <citation type="journal article" date="2008" name="J. Bacteriol.">
        <title>Comparative genome analysis of 'Candidatus Phytoplasma australiense' (subgroup tuf-Australia I; rp-A) and 'Ca. Phytoplasma asteris' strains OY-M and AY-WB.</title>
        <authorList>
            <person name="Tran-Nguyen L.T."/>
            <person name="Kube M."/>
            <person name="Schneider B."/>
            <person name="Reinhardt R."/>
            <person name="Gibb K.S."/>
        </authorList>
    </citation>
    <scope>NUCLEOTIDE SEQUENCE [LARGE SCALE GENOMIC DNA]</scope>
</reference>
<evidence type="ECO:0000313" key="2">
    <source>
        <dbReference type="Proteomes" id="UP000008323"/>
    </source>
</evidence>
<dbReference type="KEGG" id="pal:PA0524"/>
<organism evidence="1 2">
    <name type="scientific">Phytoplasma australiense</name>
    <dbReference type="NCBI Taxonomy" id="59748"/>
    <lineage>
        <taxon>Bacteria</taxon>
        <taxon>Bacillati</taxon>
        <taxon>Mycoplasmatota</taxon>
        <taxon>Mollicutes</taxon>
        <taxon>Acholeplasmatales</taxon>
        <taxon>Acholeplasmataceae</taxon>
        <taxon>Candidatus Phytoplasma</taxon>
        <taxon>16SrXII (Stolbur group)</taxon>
    </lineage>
</organism>
<dbReference type="EMBL" id="AM422018">
    <property type="protein sequence ID" value="CAM11858.1"/>
    <property type="molecule type" value="Genomic_DNA"/>
</dbReference>